<dbReference type="PRINTS" id="PR01798">
    <property type="entry name" value="SCOASYNTHASE"/>
</dbReference>
<dbReference type="HAMAP" id="MF_01988">
    <property type="entry name" value="Succ_CoA_alpha"/>
    <property type="match status" value="1"/>
</dbReference>
<dbReference type="InterPro" id="IPR005811">
    <property type="entry name" value="SUCC_ACL_C"/>
</dbReference>
<feature type="binding site" evidence="5">
    <location>
        <position position="159"/>
    </location>
    <ligand>
        <name>substrate</name>
        <note>ligand shared with subunit beta</note>
    </ligand>
</feature>
<keyword evidence="10" id="KW-1185">Reference proteome</keyword>
<keyword evidence="4 5" id="KW-0547">Nucleotide-binding</keyword>
<dbReference type="PANTHER" id="PTHR11117">
    <property type="entry name" value="SUCCINYL-COA LIGASE SUBUNIT ALPHA"/>
    <property type="match status" value="1"/>
</dbReference>
<evidence type="ECO:0000256" key="4">
    <source>
        <dbReference type="ARBA" id="ARBA00022741"/>
    </source>
</evidence>
<name>A0A0P7I0B5_9EURY</name>
<dbReference type="InterPro" id="IPR033847">
    <property type="entry name" value="Citrt_syn/SCS-alpha_CS"/>
</dbReference>
<evidence type="ECO:0000256" key="6">
    <source>
        <dbReference type="RuleBase" id="RU000677"/>
    </source>
</evidence>
<comment type="function">
    <text evidence="5 7">Succinyl-CoA synthetase functions in the citric acid cycle (TCA), coupling the hydrolysis of succinyl-CoA to the synthesis of either ATP or GTP and thus represents the only step of substrate-level phosphorylation in the TCA. The alpha subunit of the enzyme binds the substrates coenzyme A and phosphate, while succinate binding and nucleotide specificity is provided by the beta subunit.</text>
</comment>
<protein>
    <recommendedName>
        <fullName evidence="5">Succinate--CoA ligase [ADP-forming] subunit alpha</fullName>
        <ecNumber evidence="5">6.2.1.5</ecNumber>
    </recommendedName>
    <alternativeName>
        <fullName evidence="5">Succinyl-CoA synthetase subunit alpha</fullName>
        <shortName evidence="5">SCS-alpha</shortName>
    </alternativeName>
</protein>
<dbReference type="GO" id="GO:0009361">
    <property type="term" value="C:succinate-CoA ligase complex (ADP-forming)"/>
    <property type="evidence" value="ECO:0007669"/>
    <property type="project" value="TreeGrafter"/>
</dbReference>
<comment type="caution">
    <text evidence="9">The sequence shown here is derived from an EMBL/GenBank/DDBJ whole genome shotgun (WGS) entry which is preliminary data.</text>
</comment>
<comment type="catalytic activity">
    <reaction evidence="5">
        <text>GTP + succinate + CoA = succinyl-CoA + GDP + phosphate</text>
        <dbReference type="Rhea" id="RHEA:22120"/>
        <dbReference type="ChEBI" id="CHEBI:30031"/>
        <dbReference type="ChEBI" id="CHEBI:37565"/>
        <dbReference type="ChEBI" id="CHEBI:43474"/>
        <dbReference type="ChEBI" id="CHEBI:57287"/>
        <dbReference type="ChEBI" id="CHEBI:57292"/>
        <dbReference type="ChEBI" id="CHEBI:58189"/>
    </reaction>
</comment>
<dbReference type="EC" id="6.2.1.5" evidence="5"/>
<dbReference type="PATRIC" id="fig|699431.3.peg.869"/>
<sequence length="367" mass="37599">MSILVDDDTRVVVQGITGGEGNFHAEQMIEYGTNVVAGAVPGKGGQTAAGVPVYDTVQKAAIEEDADASVIFVPPAFAGDAIFEALDAPLDLAVAITEGVPTQDMAKVNKRLSEVDTRLIGPNCPGIITPGEAKLGILPGNIFSEGKVGLVSRSGTLTYQVVDSLTQRGIGQSTAIGIGGDPIIGTSFVDALAAFEDDPETEAVVMCGEIGGEDEEQAAAYIAEHMETPVAGFIAGRTAPPGKRMGHAGAIVSGSGTGTAESKIDALNDAGVPVGDTPRRSPTTSRASCNALAVVAVGGAAVDGGGRVLDGAGGRATPFADCRREHRRDASPESLRQRLFGDVEPVGQRLEVGLAGHFEVARLQRFL</sequence>
<dbReference type="InterPro" id="IPR017440">
    <property type="entry name" value="Cit_synth/succinyl-CoA_lig_AS"/>
</dbReference>
<organism evidence="9 10">
    <name type="scientific">Halolamina pelagica</name>
    <dbReference type="NCBI Taxonomy" id="699431"/>
    <lineage>
        <taxon>Archaea</taxon>
        <taxon>Methanobacteriati</taxon>
        <taxon>Methanobacteriota</taxon>
        <taxon>Stenosarchaea group</taxon>
        <taxon>Halobacteria</taxon>
        <taxon>Halobacteriales</taxon>
        <taxon>Haloferacaceae</taxon>
    </lineage>
</organism>
<dbReference type="Gene3D" id="3.40.50.720">
    <property type="entry name" value="NAD(P)-binding Rossmann-like Domain"/>
    <property type="match status" value="1"/>
</dbReference>
<dbReference type="SUPFAM" id="SSF51735">
    <property type="entry name" value="NAD(P)-binding Rossmann-fold domains"/>
    <property type="match status" value="1"/>
</dbReference>
<evidence type="ECO:0000256" key="7">
    <source>
        <dbReference type="RuleBase" id="RU000699"/>
    </source>
</evidence>
<feature type="domain" description="CoA-binding" evidence="8">
    <location>
        <begin position="4"/>
        <end position="100"/>
    </location>
</feature>
<dbReference type="Pfam" id="PF00549">
    <property type="entry name" value="Ligase_CoA"/>
    <property type="match status" value="1"/>
</dbReference>
<dbReference type="FunFam" id="3.40.50.261:FF:000006">
    <property type="entry name" value="Succinate--CoA ligase [ADP-forming] subunit alpha"/>
    <property type="match status" value="1"/>
</dbReference>
<dbReference type="NCBIfam" id="TIGR01019">
    <property type="entry name" value="sucCoAalpha"/>
    <property type="match status" value="1"/>
</dbReference>
<feature type="binding site" evidence="5">
    <location>
        <begin position="96"/>
        <end position="98"/>
    </location>
    <ligand>
        <name>CoA</name>
        <dbReference type="ChEBI" id="CHEBI:57287"/>
    </ligand>
</feature>
<evidence type="ECO:0000256" key="2">
    <source>
        <dbReference type="ARBA" id="ARBA00022532"/>
    </source>
</evidence>
<dbReference type="PROSITE" id="PS01216">
    <property type="entry name" value="SUCCINYL_COA_LIG_1"/>
    <property type="match status" value="1"/>
</dbReference>
<dbReference type="GO" id="GO:0000166">
    <property type="term" value="F:nucleotide binding"/>
    <property type="evidence" value="ECO:0007669"/>
    <property type="project" value="UniProtKB-KW"/>
</dbReference>
<dbReference type="SMART" id="SM00881">
    <property type="entry name" value="CoA_binding"/>
    <property type="match status" value="1"/>
</dbReference>
<dbReference type="Gene3D" id="3.40.50.261">
    <property type="entry name" value="Succinyl-CoA synthetase domains"/>
    <property type="match status" value="1"/>
</dbReference>
<evidence type="ECO:0000313" key="10">
    <source>
        <dbReference type="Proteomes" id="UP000050535"/>
    </source>
</evidence>
<dbReference type="GO" id="GO:0006099">
    <property type="term" value="P:tricarboxylic acid cycle"/>
    <property type="evidence" value="ECO:0007669"/>
    <property type="project" value="UniProtKB-UniRule"/>
</dbReference>
<comment type="pathway">
    <text evidence="5 7">Carbohydrate metabolism; tricarboxylic acid cycle; succinate from succinyl-CoA (ligase route): step 1/1.</text>
</comment>
<dbReference type="STRING" id="699431.SY89_00838"/>
<dbReference type="EMBL" id="LGUC01000001">
    <property type="protein sequence ID" value="KPN30116.1"/>
    <property type="molecule type" value="Genomic_DNA"/>
</dbReference>
<comment type="catalytic activity">
    <reaction evidence="5 7">
        <text>succinate + ATP + CoA = succinyl-CoA + ADP + phosphate</text>
        <dbReference type="Rhea" id="RHEA:17661"/>
        <dbReference type="ChEBI" id="CHEBI:30031"/>
        <dbReference type="ChEBI" id="CHEBI:30616"/>
        <dbReference type="ChEBI" id="CHEBI:43474"/>
        <dbReference type="ChEBI" id="CHEBI:57287"/>
        <dbReference type="ChEBI" id="CHEBI:57292"/>
        <dbReference type="ChEBI" id="CHEBI:456216"/>
        <dbReference type="EC" id="6.2.1.5"/>
    </reaction>
</comment>
<feature type="binding site" evidence="5">
    <location>
        <position position="43"/>
    </location>
    <ligand>
        <name>CoA</name>
        <dbReference type="ChEBI" id="CHEBI:57287"/>
    </ligand>
</feature>
<dbReference type="InterPro" id="IPR016102">
    <property type="entry name" value="Succinyl-CoA_synth-like"/>
</dbReference>
<comment type="subunit">
    <text evidence="5 7">Heterotetramer of two alpha and two beta subunits.</text>
</comment>
<evidence type="ECO:0000256" key="5">
    <source>
        <dbReference type="HAMAP-Rule" id="MF_01988"/>
    </source>
</evidence>
<gene>
    <name evidence="9" type="primary">sucD_2</name>
    <name evidence="5" type="synonym">sucD</name>
    <name evidence="9" type="ORF">SY89_00838</name>
</gene>
<comment type="catalytic activity">
    <reaction evidence="1">
        <text>acetate + ATP + CoA = acetyl-CoA + ADP + phosphate</text>
        <dbReference type="Rhea" id="RHEA:15081"/>
        <dbReference type="ChEBI" id="CHEBI:30089"/>
        <dbReference type="ChEBI" id="CHEBI:30616"/>
        <dbReference type="ChEBI" id="CHEBI:43474"/>
        <dbReference type="ChEBI" id="CHEBI:57287"/>
        <dbReference type="ChEBI" id="CHEBI:57288"/>
        <dbReference type="ChEBI" id="CHEBI:456216"/>
        <dbReference type="EC" id="6.2.1.13"/>
    </reaction>
</comment>
<dbReference type="Pfam" id="PF02629">
    <property type="entry name" value="CoA_binding"/>
    <property type="match status" value="1"/>
</dbReference>
<dbReference type="InterPro" id="IPR005810">
    <property type="entry name" value="CoA_lig_alpha"/>
</dbReference>
<dbReference type="NCBIfam" id="NF004230">
    <property type="entry name" value="PRK05678.1"/>
    <property type="match status" value="1"/>
</dbReference>
<accession>A0A0P7I0B5</accession>
<dbReference type="InterPro" id="IPR036291">
    <property type="entry name" value="NAD(P)-bd_dom_sf"/>
</dbReference>
<proteinExistence type="inferred from homology"/>
<dbReference type="FunFam" id="3.40.50.720:FF:000277">
    <property type="entry name" value="Succinate--CoA ligase [ADP-forming] subunit alpha"/>
    <property type="match status" value="1"/>
</dbReference>
<dbReference type="Proteomes" id="UP000050535">
    <property type="component" value="Unassembled WGS sequence"/>
</dbReference>
<dbReference type="PANTHER" id="PTHR11117:SF2">
    <property type="entry name" value="SUCCINATE--COA LIGASE [ADP_GDP-FORMING] SUBUNIT ALPHA, MITOCHONDRIAL"/>
    <property type="match status" value="1"/>
</dbReference>
<reference evidence="10" key="1">
    <citation type="submission" date="2013-11" db="EMBL/GenBank/DDBJ databases">
        <authorList>
            <person name="Hoang H.T."/>
            <person name="Killian M.L."/>
            <person name="Madson D.M."/>
            <person name="Arruda P.H.E."/>
            <person name="Sun D."/>
            <person name="Schwartz K.J."/>
            <person name="Yoon K."/>
        </authorList>
    </citation>
    <scope>NUCLEOTIDE SEQUENCE [LARGE SCALE GENOMIC DNA]</scope>
    <source>
        <strain evidence="10">CDK2</strain>
    </source>
</reference>
<dbReference type="GO" id="GO:0004776">
    <property type="term" value="F:succinate-CoA ligase (GDP-forming) activity"/>
    <property type="evidence" value="ECO:0007669"/>
    <property type="project" value="RHEA"/>
</dbReference>
<feature type="active site" description="Tele-phosphohistidine intermediate" evidence="5">
    <location>
        <position position="247"/>
    </location>
</feature>
<dbReference type="InterPro" id="IPR003781">
    <property type="entry name" value="CoA-bd"/>
</dbReference>
<feature type="binding site" evidence="5">
    <location>
        <begin position="17"/>
        <end position="20"/>
    </location>
    <ligand>
        <name>CoA</name>
        <dbReference type="ChEBI" id="CHEBI:57287"/>
    </ligand>
</feature>
<dbReference type="GO" id="GO:0004775">
    <property type="term" value="F:succinate-CoA ligase (ADP-forming) activity"/>
    <property type="evidence" value="ECO:0007669"/>
    <property type="project" value="UniProtKB-UniRule"/>
</dbReference>
<dbReference type="AlphaFoldDB" id="A0A0P7I0B5"/>
<dbReference type="PROSITE" id="PS00399">
    <property type="entry name" value="SUCCINYL_COA_LIG_2"/>
    <property type="match status" value="1"/>
</dbReference>
<evidence type="ECO:0000259" key="8">
    <source>
        <dbReference type="SMART" id="SM00881"/>
    </source>
</evidence>
<keyword evidence="3 5" id="KW-0436">Ligase</keyword>
<dbReference type="GO" id="GO:0043758">
    <property type="term" value="F:acetate-CoA ligase (ADP-forming) activity"/>
    <property type="evidence" value="ECO:0007669"/>
    <property type="project" value="UniProtKB-EC"/>
</dbReference>
<evidence type="ECO:0000256" key="1">
    <source>
        <dbReference type="ARBA" id="ARBA00001619"/>
    </source>
</evidence>
<dbReference type="UniPathway" id="UPA00223">
    <property type="reaction ID" value="UER00999"/>
</dbReference>
<evidence type="ECO:0000256" key="3">
    <source>
        <dbReference type="ARBA" id="ARBA00022598"/>
    </source>
</evidence>
<comment type="similarity">
    <text evidence="5 6">Belongs to the succinate/malate CoA ligase alpha subunit family.</text>
</comment>
<evidence type="ECO:0000313" key="9">
    <source>
        <dbReference type="EMBL" id="KPN30116.1"/>
    </source>
</evidence>
<dbReference type="SUPFAM" id="SSF52210">
    <property type="entry name" value="Succinyl-CoA synthetase domains"/>
    <property type="match status" value="1"/>
</dbReference>
<keyword evidence="2 5" id="KW-0816">Tricarboxylic acid cycle</keyword>